<dbReference type="Proteomes" id="UP000095751">
    <property type="component" value="Unassembled WGS sequence"/>
</dbReference>
<name>A0A1E7EJZ8_9STRA</name>
<dbReference type="KEGG" id="fcy:FRACYDRAFT_255807"/>
<organism evidence="1 2">
    <name type="scientific">Fragilariopsis cylindrus CCMP1102</name>
    <dbReference type="NCBI Taxonomy" id="635003"/>
    <lineage>
        <taxon>Eukaryota</taxon>
        <taxon>Sar</taxon>
        <taxon>Stramenopiles</taxon>
        <taxon>Ochrophyta</taxon>
        <taxon>Bacillariophyta</taxon>
        <taxon>Bacillariophyceae</taxon>
        <taxon>Bacillariophycidae</taxon>
        <taxon>Bacillariales</taxon>
        <taxon>Bacillariaceae</taxon>
        <taxon>Fragilariopsis</taxon>
    </lineage>
</organism>
<gene>
    <name evidence="1" type="ORF">FRACYDRAFT_255807</name>
</gene>
<sequence>MDSSTDEFFGTLGGSLMKDLLADLQVGDNDFSLAELERELASMDHAPSLDQQPLPSLNAASMIVSHAQGRSMPHPGTTATNTVGPPGLAGTTDAWSLSLEKFTSLSLQDDFLAADSARKQTNPVSQSIASLLGAEDYDIQEKQILIPPPGLGGGGVQPSTSQQEFSIPSENSIRISAENTQTANDAPKIDQSQKVPMAGTTLPANNSIPPPTNSWGMPPQGAVMLPPRQQQQGNMLQSAPQGIVPNPHHVHAPPMAVPMQMGMPMAMQMPMNVPPMMGTPVTAPITGVVSMITFYPAMVASERPNEMV</sequence>
<proteinExistence type="predicted"/>
<dbReference type="InParanoid" id="A0A1E7EJZ8"/>
<reference evidence="1 2" key="1">
    <citation type="submission" date="2016-09" db="EMBL/GenBank/DDBJ databases">
        <title>Extensive genetic diversity and differential bi-allelic expression allows diatom success in the polar Southern Ocean.</title>
        <authorList>
            <consortium name="DOE Joint Genome Institute"/>
            <person name="Mock T."/>
            <person name="Otillar R.P."/>
            <person name="Strauss J."/>
            <person name="Dupont C."/>
            <person name="Frickenhaus S."/>
            <person name="Maumus F."/>
            <person name="Mcmullan M."/>
            <person name="Sanges R."/>
            <person name="Schmutz J."/>
            <person name="Toseland A."/>
            <person name="Valas R."/>
            <person name="Veluchamy A."/>
            <person name="Ward B.J."/>
            <person name="Allen A."/>
            <person name="Barry K."/>
            <person name="Falciatore A."/>
            <person name="Ferrante M."/>
            <person name="Fortunato A.E."/>
            <person name="Gloeckner G."/>
            <person name="Gruber A."/>
            <person name="Hipkin R."/>
            <person name="Janech M."/>
            <person name="Kroth P."/>
            <person name="Leese F."/>
            <person name="Lindquist E."/>
            <person name="Lyon B.R."/>
            <person name="Martin J."/>
            <person name="Mayer C."/>
            <person name="Parker M."/>
            <person name="Quesneville H."/>
            <person name="Raymond J."/>
            <person name="Uhlig C."/>
            <person name="Valentin K.U."/>
            <person name="Worden A.Z."/>
            <person name="Armbrust E.V."/>
            <person name="Bowler C."/>
            <person name="Green B."/>
            <person name="Moulton V."/>
            <person name="Van Oosterhout C."/>
            <person name="Grigoriev I."/>
        </authorList>
    </citation>
    <scope>NUCLEOTIDE SEQUENCE [LARGE SCALE GENOMIC DNA]</scope>
    <source>
        <strain evidence="1 2">CCMP1102</strain>
    </source>
</reference>
<accession>A0A1E7EJZ8</accession>
<dbReference type="AlphaFoldDB" id="A0A1E7EJZ8"/>
<evidence type="ECO:0000313" key="2">
    <source>
        <dbReference type="Proteomes" id="UP000095751"/>
    </source>
</evidence>
<keyword evidence="2" id="KW-1185">Reference proteome</keyword>
<dbReference type="EMBL" id="KV784421">
    <property type="protein sequence ID" value="OEU06194.1"/>
    <property type="molecule type" value="Genomic_DNA"/>
</dbReference>
<evidence type="ECO:0000313" key="1">
    <source>
        <dbReference type="EMBL" id="OEU06194.1"/>
    </source>
</evidence>
<dbReference type="OrthoDB" id="10683589at2759"/>
<protein>
    <submittedName>
        <fullName evidence="1">Uncharacterized protein</fullName>
    </submittedName>
</protein>